<sequence>MSLNLKEGQKVVVVDYVTKKLVTRGVVTDIGESTNYPIGVNFEEDFVGGEGVWSRTFISGERLTFNSDYLYRGKKHVDHKLWDLEVLSEEDYNRVYLERASSTYKYLMDSFLKEAVKVSEDVDKAIALLIPHIKSGKLSVETVKALIEEKL</sequence>
<reference evidence="1 2" key="1">
    <citation type="journal article" date="2015" name="Genome Announc.">
        <title>Complete Genome Sequence of Citrobacter freundii Myophage Mordin.</title>
        <authorList>
            <person name="Guan J."/>
            <person name="Snowden J.D."/>
            <person name="Cahill J.L."/>
            <person name="Rasche E.S."/>
            <person name="Kuty Everett G.F."/>
        </authorList>
    </citation>
    <scope>NUCLEOTIDE SEQUENCE [LARGE SCALE GENOMIC DNA]</scope>
</reference>
<organism evidence="1 2">
    <name type="scientific">Citrobacter phage Mordin</name>
    <dbReference type="NCBI Taxonomy" id="1701846"/>
    <lineage>
        <taxon>Viruses</taxon>
        <taxon>Duplodnaviria</taxon>
        <taxon>Heunggongvirae</taxon>
        <taxon>Uroviricota</taxon>
        <taxon>Caudoviricetes</taxon>
        <taxon>Andersonviridae</taxon>
        <taxon>Ounavirinae</taxon>
        <taxon>Mooglevirus</taxon>
        <taxon>Mooglevirus mordin</taxon>
    </lineage>
</organism>
<evidence type="ECO:0000313" key="2">
    <source>
        <dbReference type="Proteomes" id="UP000223172"/>
    </source>
</evidence>
<proteinExistence type="predicted"/>
<dbReference type="Proteomes" id="UP000223172">
    <property type="component" value="Segment"/>
</dbReference>
<gene>
    <name evidence="1" type="ORF">Mordin_104</name>
</gene>
<keyword evidence="2" id="KW-1185">Reference proteome</keyword>
<protein>
    <submittedName>
        <fullName evidence="1">Uncharacterized protein</fullName>
    </submittedName>
</protein>
<name>A0A0K2CMU6_9CAUD</name>
<evidence type="ECO:0000313" key="1">
    <source>
        <dbReference type="EMBL" id="ALA06920.1"/>
    </source>
</evidence>
<dbReference type="EMBL" id="KT363872">
    <property type="protein sequence ID" value="ALA06920.1"/>
    <property type="molecule type" value="Genomic_DNA"/>
</dbReference>
<accession>A0A0K2CMU6</accession>